<dbReference type="InterPro" id="IPR004274">
    <property type="entry name" value="FCP1_dom"/>
</dbReference>
<dbReference type="Gene3D" id="3.40.50.1000">
    <property type="entry name" value="HAD superfamily/HAD-like"/>
    <property type="match status" value="1"/>
</dbReference>
<keyword evidence="9" id="KW-1185">Reference proteome</keyword>
<keyword evidence="3 6" id="KW-0539">Nucleus</keyword>
<evidence type="ECO:0000256" key="6">
    <source>
        <dbReference type="RuleBase" id="RU366066"/>
    </source>
</evidence>
<evidence type="ECO:0000256" key="5">
    <source>
        <dbReference type="ARBA" id="ARBA00048336"/>
    </source>
</evidence>
<evidence type="ECO:0000256" key="4">
    <source>
        <dbReference type="ARBA" id="ARBA00047761"/>
    </source>
</evidence>
<dbReference type="InterPro" id="IPR036412">
    <property type="entry name" value="HAD-like_sf"/>
</dbReference>
<comment type="subcellular location">
    <subcellularLocation>
        <location evidence="1 6">Nucleus</location>
    </subcellularLocation>
</comment>
<dbReference type="PANTHER" id="PTHR23081:SF36">
    <property type="entry name" value="RNA POLYMERASE II SUBUNIT A C-TERMINAL DOMAIN PHOSPHATASE"/>
    <property type="match status" value="1"/>
</dbReference>
<evidence type="ECO:0000259" key="7">
    <source>
        <dbReference type="PROSITE" id="PS50969"/>
    </source>
</evidence>
<sequence>MPPLFDCFVEKFSVTLLLTYLLLKTSLRFWRSFPDFKTAVPELDVYVKMEKKCSHVFVQGICGNCGCGQRIDTICASQLGYIHKDYNVSIEDRDRIREFGLKNMLEKKKLYLILDLDHTLVHSVRKDQLSPDEKHLWNETNSLQDISNGSLCRFDSIKMITKLRPFARTFLKEVSDMYEMYIYTRGSIKYALNVAKLLDPGRNYFGSRVISRDDCSSQEHGKNLDKVLAAENAVVILDDEKSAWSENRQNLVIIQKYYYFAYKNKNVTPFASMKDRSESDTGLIVSLNILKHIHQMFFDGDVDEDFKNRDVREVMKRAQAEMCHPDRRVQAEAFIFS</sequence>
<evidence type="ECO:0000313" key="8">
    <source>
        <dbReference type="EMBL" id="KAF5183786.1"/>
    </source>
</evidence>
<dbReference type="InterPro" id="IPR039189">
    <property type="entry name" value="Fcp1"/>
</dbReference>
<dbReference type="PANTHER" id="PTHR23081">
    <property type="entry name" value="RNA POLYMERASE II CTD PHOSPHATASE"/>
    <property type="match status" value="1"/>
</dbReference>
<dbReference type="AlphaFoldDB" id="A0A7J6VF81"/>
<dbReference type="SMART" id="SM00577">
    <property type="entry name" value="CPDc"/>
    <property type="match status" value="1"/>
</dbReference>
<comment type="catalytic activity">
    <reaction evidence="4 6">
        <text>O-phospho-L-seryl-[protein] + H2O = L-seryl-[protein] + phosphate</text>
        <dbReference type="Rhea" id="RHEA:20629"/>
        <dbReference type="Rhea" id="RHEA-COMP:9863"/>
        <dbReference type="Rhea" id="RHEA-COMP:11604"/>
        <dbReference type="ChEBI" id="CHEBI:15377"/>
        <dbReference type="ChEBI" id="CHEBI:29999"/>
        <dbReference type="ChEBI" id="CHEBI:43474"/>
        <dbReference type="ChEBI" id="CHEBI:83421"/>
        <dbReference type="EC" id="3.1.3.16"/>
    </reaction>
</comment>
<dbReference type="OrthoDB" id="10249888at2759"/>
<dbReference type="CDD" id="cd07521">
    <property type="entry name" value="HAD_FCP1-like"/>
    <property type="match status" value="1"/>
</dbReference>
<name>A0A7J6VF81_THATH</name>
<dbReference type="Pfam" id="PF03031">
    <property type="entry name" value="NIF"/>
    <property type="match status" value="1"/>
</dbReference>
<dbReference type="GO" id="GO:0008420">
    <property type="term" value="F:RNA polymerase II CTD heptapeptide repeat phosphatase activity"/>
    <property type="evidence" value="ECO:0007669"/>
    <property type="project" value="UniProtKB-UniRule"/>
</dbReference>
<dbReference type="InterPro" id="IPR011947">
    <property type="entry name" value="FCP1_euk"/>
</dbReference>
<dbReference type="PROSITE" id="PS50969">
    <property type="entry name" value="FCP1"/>
    <property type="match status" value="1"/>
</dbReference>
<evidence type="ECO:0000313" key="9">
    <source>
        <dbReference type="Proteomes" id="UP000554482"/>
    </source>
</evidence>
<dbReference type="EMBL" id="JABWDY010032956">
    <property type="protein sequence ID" value="KAF5183786.1"/>
    <property type="molecule type" value="Genomic_DNA"/>
</dbReference>
<dbReference type="SUPFAM" id="SSF56784">
    <property type="entry name" value="HAD-like"/>
    <property type="match status" value="1"/>
</dbReference>
<accession>A0A7J6VF81</accession>
<keyword evidence="2 6" id="KW-0378">Hydrolase</keyword>
<dbReference type="NCBIfam" id="TIGR02250">
    <property type="entry name" value="FCP1_euk"/>
    <property type="match status" value="1"/>
</dbReference>
<dbReference type="Proteomes" id="UP000554482">
    <property type="component" value="Unassembled WGS sequence"/>
</dbReference>
<evidence type="ECO:0000256" key="2">
    <source>
        <dbReference type="ARBA" id="ARBA00022801"/>
    </source>
</evidence>
<gene>
    <name evidence="8" type="ORF">FRX31_026626</name>
</gene>
<dbReference type="InterPro" id="IPR023214">
    <property type="entry name" value="HAD_sf"/>
</dbReference>
<reference evidence="8 9" key="1">
    <citation type="submission" date="2020-06" db="EMBL/GenBank/DDBJ databases">
        <title>Transcriptomic and genomic resources for Thalictrum thalictroides and T. hernandezii: Facilitating candidate gene discovery in an emerging model plant lineage.</title>
        <authorList>
            <person name="Arias T."/>
            <person name="Riano-Pachon D.M."/>
            <person name="Di Stilio V.S."/>
        </authorList>
    </citation>
    <scope>NUCLEOTIDE SEQUENCE [LARGE SCALE GENOMIC DNA]</scope>
    <source>
        <strain evidence="9">cv. WT478/WT964</strain>
        <tissue evidence="8">Leaves</tissue>
    </source>
</reference>
<organism evidence="8 9">
    <name type="scientific">Thalictrum thalictroides</name>
    <name type="common">Rue-anemone</name>
    <name type="synonym">Anemone thalictroides</name>
    <dbReference type="NCBI Taxonomy" id="46969"/>
    <lineage>
        <taxon>Eukaryota</taxon>
        <taxon>Viridiplantae</taxon>
        <taxon>Streptophyta</taxon>
        <taxon>Embryophyta</taxon>
        <taxon>Tracheophyta</taxon>
        <taxon>Spermatophyta</taxon>
        <taxon>Magnoliopsida</taxon>
        <taxon>Ranunculales</taxon>
        <taxon>Ranunculaceae</taxon>
        <taxon>Thalictroideae</taxon>
        <taxon>Thalictrum</taxon>
    </lineage>
</organism>
<comment type="catalytic activity">
    <reaction evidence="5 6">
        <text>O-phospho-L-threonyl-[protein] + H2O = L-threonyl-[protein] + phosphate</text>
        <dbReference type="Rhea" id="RHEA:47004"/>
        <dbReference type="Rhea" id="RHEA-COMP:11060"/>
        <dbReference type="Rhea" id="RHEA-COMP:11605"/>
        <dbReference type="ChEBI" id="CHEBI:15377"/>
        <dbReference type="ChEBI" id="CHEBI:30013"/>
        <dbReference type="ChEBI" id="CHEBI:43474"/>
        <dbReference type="ChEBI" id="CHEBI:61977"/>
        <dbReference type="EC" id="3.1.3.16"/>
    </reaction>
</comment>
<feature type="domain" description="FCP1 homology" evidence="7">
    <location>
        <begin position="105"/>
        <end position="277"/>
    </location>
</feature>
<protein>
    <recommendedName>
        <fullName evidence="6">RNA polymerase II C-terminal domain phosphatase-like</fullName>
        <ecNumber evidence="6">3.1.3.16</ecNumber>
    </recommendedName>
</protein>
<dbReference type="GO" id="GO:0005634">
    <property type="term" value="C:nucleus"/>
    <property type="evidence" value="ECO:0007669"/>
    <property type="project" value="UniProtKB-SubCell"/>
</dbReference>
<comment type="caution">
    <text evidence="8">The sequence shown here is derived from an EMBL/GenBank/DDBJ whole genome shotgun (WGS) entry which is preliminary data.</text>
</comment>
<comment type="function">
    <text evidence="6">This promotes the activity of RNA polymerase II.</text>
</comment>
<proteinExistence type="predicted"/>
<evidence type="ECO:0000256" key="3">
    <source>
        <dbReference type="ARBA" id="ARBA00023242"/>
    </source>
</evidence>
<evidence type="ECO:0000256" key="1">
    <source>
        <dbReference type="ARBA" id="ARBA00004123"/>
    </source>
</evidence>
<dbReference type="EC" id="3.1.3.16" evidence="6"/>